<gene>
    <name evidence="15" type="ORF">CAK95_11775</name>
</gene>
<dbReference type="InterPro" id="IPR005467">
    <property type="entry name" value="His_kinase_dom"/>
</dbReference>
<evidence type="ECO:0000256" key="8">
    <source>
        <dbReference type="ARBA" id="ARBA00022692"/>
    </source>
</evidence>
<evidence type="ECO:0000256" key="3">
    <source>
        <dbReference type="ARBA" id="ARBA00012438"/>
    </source>
</evidence>
<dbReference type="InterPro" id="IPR004358">
    <property type="entry name" value="Sig_transdc_His_kin-like_C"/>
</dbReference>
<dbReference type="PROSITE" id="PS50885">
    <property type="entry name" value="HAMP"/>
    <property type="match status" value="1"/>
</dbReference>
<keyword evidence="6" id="KW-0597">Phosphoprotein</keyword>
<keyword evidence="11" id="KW-0067">ATP-binding</keyword>
<keyword evidence="14" id="KW-0472">Membrane</keyword>
<dbReference type="InterPro" id="IPR003660">
    <property type="entry name" value="HAMP_dom"/>
</dbReference>
<comment type="catalytic activity">
    <reaction evidence="1">
        <text>ATP + protein L-histidine = ADP + protein N-phospho-L-histidine.</text>
        <dbReference type="EC" id="2.7.13.3"/>
    </reaction>
</comment>
<evidence type="ECO:0000256" key="10">
    <source>
        <dbReference type="ARBA" id="ARBA00022777"/>
    </source>
</evidence>
<dbReference type="Gene3D" id="1.10.287.130">
    <property type="match status" value="1"/>
</dbReference>
<dbReference type="OrthoDB" id="9804645at2"/>
<proteinExistence type="predicted"/>
<evidence type="ECO:0000256" key="4">
    <source>
        <dbReference type="ARBA" id="ARBA00022475"/>
    </source>
</evidence>
<keyword evidence="7" id="KW-0808">Transferase</keyword>
<dbReference type="EC" id="2.7.13.3" evidence="3"/>
<evidence type="ECO:0000256" key="11">
    <source>
        <dbReference type="ARBA" id="ARBA00022840"/>
    </source>
</evidence>
<dbReference type="GO" id="GO:0000155">
    <property type="term" value="F:phosphorelay sensor kinase activity"/>
    <property type="evidence" value="ECO:0007669"/>
    <property type="project" value="InterPro"/>
</dbReference>
<dbReference type="InterPro" id="IPR050980">
    <property type="entry name" value="2C_sensor_his_kinase"/>
</dbReference>
<dbReference type="AlphaFoldDB" id="A0A1W6ZQQ2"/>
<protein>
    <recommendedName>
        <fullName evidence="3">histidine kinase</fullName>
        <ecNumber evidence="3">2.7.13.3</ecNumber>
    </recommendedName>
</protein>
<dbReference type="EMBL" id="CP021112">
    <property type="protein sequence ID" value="ARP99691.1"/>
    <property type="molecule type" value="Genomic_DNA"/>
</dbReference>
<keyword evidence="13" id="KW-0902">Two-component regulatory system</keyword>
<evidence type="ECO:0000256" key="13">
    <source>
        <dbReference type="ARBA" id="ARBA00023012"/>
    </source>
</evidence>
<name>A0A1W6ZQQ2_9HYPH</name>
<evidence type="ECO:0000313" key="15">
    <source>
        <dbReference type="EMBL" id="ARP99691.1"/>
    </source>
</evidence>
<dbReference type="GO" id="GO:0005524">
    <property type="term" value="F:ATP binding"/>
    <property type="evidence" value="ECO:0007669"/>
    <property type="project" value="UniProtKB-KW"/>
</dbReference>
<dbReference type="CDD" id="cd06225">
    <property type="entry name" value="HAMP"/>
    <property type="match status" value="1"/>
</dbReference>
<dbReference type="SUPFAM" id="SSF55874">
    <property type="entry name" value="ATPase domain of HSP90 chaperone/DNA topoisomerase II/histidine kinase"/>
    <property type="match status" value="1"/>
</dbReference>
<dbReference type="Gene3D" id="3.30.565.10">
    <property type="entry name" value="Histidine kinase-like ATPase, C-terminal domain"/>
    <property type="match status" value="1"/>
</dbReference>
<evidence type="ECO:0000256" key="2">
    <source>
        <dbReference type="ARBA" id="ARBA00004429"/>
    </source>
</evidence>
<keyword evidence="4" id="KW-1003">Cell membrane</keyword>
<evidence type="ECO:0000256" key="5">
    <source>
        <dbReference type="ARBA" id="ARBA00022519"/>
    </source>
</evidence>
<evidence type="ECO:0000256" key="7">
    <source>
        <dbReference type="ARBA" id="ARBA00022679"/>
    </source>
</evidence>
<dbReference type="Proteomes" id="UP000194137">
    <property type="component" value="Chromosome"/>
</dbReference>
<dbReference type="Gene3D" id="1.10.8.500">
    <property type="entry name" value="HAMP domain in histidine kinase"/>
    <property type="match status" value="1"/>
</dbReference>
<dbReference type="SMART" id="SM00304">
    <property type="entry name" value="HAMP"/>
    <property type="match status" value="1"/>
</dbReference>
<keyword evidence="12" id="KW-1133">Transmembrane helix</keyword>
<evidence type="ECO:0000256" key="12">
    <source>
        <dbReference type="ARBA" id="ARBA00022989"/>
    </source>
</evidence>
<dbReference type="PROSITE" id="PS50109">
    <property type="entry name" value="HIS_KIN"/>
    <property type="match status" value="1"/>
</dbReference>
<dbReference type="PRINTS" id="PR00344">
    <property type="entry name" value="BCTRLSENSOR"/>
</dbReference>
<dbReference type="InterPro" id="IPR036097">
    <property type="entry name" value="HisK_dim/P_sf"/>
</dbReference>
<evidence type="ECO:0000256" key="9">
    <source>
        <dbReference type="ARBA" id="ARBA00022741"/>
    </source>
</evidence>
<dbReference type="Pfam" id="PF02518">
    <property type="entry name" value="HATPase_c"/>
    <property type="match status" value="1"/>
</dbReference>
<dbReference type="STRING" id="1235591.CAK95_11775"/>
<keyword evidence="10 15" id="KW-0418">Kinase</keyword>
<dbReference type="RefSeq" id="WP_086088098.1">
    <property type="nucleotide sequence ID" value="NZ_CP021112.1"/>
</dbReference>
<sequence>MIRLWNRSLTTRFVAIMLLALALSQGISFLLFADERGQALYRAMKAEFLSRSATVAQVLESTPPASRNDILRASDTGYSRFWVSRDFPSDASRWREEAKLRLADPLPSVASLANPVAEERRAVTPVVATTAGVTSVETTNLRPWTDLPAHAWPLSRPAKFLYLDDSSGMGLAVQLKDGSWLSTAFAKKMVNPLLTSQSIISLAVTAVILSICAAFIARNMTRPMRRLAVAAEALGRGETLQPLPERGPTEIRQTAEAFNLMQARLQRFVADRTRMLAAIGHDLRTPITSLRLRAEFVSDDETREKMLSTLDELKSMTEATLAFSREQAIAEETRNVNLSALVESLCDDLVELGYHVSFLDSPKIGYRCRADALKRAVRNLVENAVRYGERARVSVASRPTSIEIVVEDDGPGIPIETMDSVFAPFFRLENSRNRETGGIGLGLSIARNIVRHHGGDVILSNTGSGLRAVISLPVVELRTEGKTAVRRVPLAGLGLRLDKRSPAV</sequence>
<dbReference type="CDD" id="cd00082">
    <property type="entry name" value="HisKA"/>
    <property type="match status" value="1"/>
</dbReference>
<keyword evidence="9" id="KW-0547">Nucleotide-binding</keyword>
<dbReference type="SMART" id="SM00387">
    <property type="entry name" value="HATPase_c"/>
    <property type="match status" value="1"/>
</dbReference>
<dbReference type="GO" id="GO:0005886">
    <property type="term" value="C:plasma membrane"/>
    <property type="evidence" value="ECO:0007669"/>
    <property type="project" value="UniProtKB-SubCell"/>
</dbReference>
<dbReference type="SUPFAM" id="SSF158472">
    <property type="entry name" value="HAMP domain-like"/>
    <property type="match status" value="1"/>
</dbReference>
<dbReference type="Pfam" id="PF00672">
    <property type="entry name" value="HAMP"/>
    <property type="match status" value="1"/>
</dbReference>
<dbReference type="InterPro" id="IPR036890">
    <property type="entry name" value="HATPase_C_sf"/>
</dbReference>
<dbReference type="PANTHER" id="PTHR44936">
    <property type="entry name" value="SENSOR PROTEIN CREC"/>
    <property type="match status" value="1"/>
</dbReference>
<dbReference type="Pfam" id="PF00512">
    <property type="entry name" value="HisKA"/>
    <property type="match status" value="1"/>
</dbReference>
<evidence type="ECO:0000256" key="1">
    <source>
        <dbReference type="ARBA" id="ARBA00000085"/>
    </source>
</evidence>
<keyword evidence="5" id="KW-0997">Cell inner membrane</keyword>
<dbReference type="InterPro" id="IPR003661">
    <property type="entry name" value="HisK_dim/P_dom"/>
</dbReference>
<dbReference type="PANTHER" id="PTHR44936:SF5">
    <property type="entry name" value="SENSOR HISTIDINE KINASE ENVZ"/>
    <property type="match status" value="1"/>
</dbReference>
<reference evidence="15 16" key="1">
    <citation type="submission" date="2017-05" db="EMBL/GenBank/DDBJ databases">
        <title>Full genome sequence of Pseudorhodoplanes sinuspersici.</title>
        <authorList>
            <person name="Dastgheib S.M.M."/>
            <person name="Shavandi M."/>
            <person name="Tirandaz H."/>
        </authorList>
    </citation>
    <scope>NUCLEOTIDE SEQUENCE [LARGE SCALE GENOMIC DNA]</scope>
    <source>
        <strain evidence="15 16">RIPI110</strain>
    </source>
</reference>
<evidence type="ECO:0000256" key="6">
    <source>
        <dbReference type="ARBA" id="ARBA00022553"/>
    </source>
</evidence>
<accession>A0A1W6ZQQ2</accession>
<dbReference type="SUPFAM" id="SSF47384">
    <property type="entry name" value="Homodimeric domain of signal transducing histidine kinase"/>
    <property type="match status" value="1"/>
</dbReference>
<dbReference type="SMART" id="SM00388">
    <property type="entry name" value="HisKA"/>
    <property type="match status" value="1"/>
</dbReference>
<keyword evidence="16" id="KW-1185">Reference proteome</keyword>
<dbReference type="CDD" id="cd00075">
    <property type="entry name" value="HATPase"/>
    <property type="match status" value="1"/>
</dbReference>
<dbReference type="InterPro" id="IPR003594">
    <property type="entry name" value="HATPase_dom"/>
</dbReference>
<evidence type="ECO:0000256" key="14">
    <source>
        <dbReference type="ARBA" id="ARBA00023136"/>
    </source>
</evidence>
<dbReference type="KEGG" id="psin:CAK95_11775"/>
<comment type="subcellular location">
    <subcellularLocation>
        <location evidence="2">Cell inner membrane</location>
        <topology evidence="2">Multi-pass membrane protein</topology>
    </subcellularLocation>
</comment>
<keyword evidence="8" id="KW-0812">Transmembrane</keyword>
<evidence type="ECO:0000313" key="16">
    <source>
        <dbReference type="Proteomes" id="UP000194137"/>
    </source>
</evidence>
<organism evidence="15 16">
    <name type="scientific">Pseudorhodoplanes sinuspersici</name>
    <dbReference type="NCBI Taxonomy" id="1235591"/>
    <lineage>
        <taxon>Bacteria</taxon>
        <taxon>Pseudomonadati</taxon>
        <taxon>Pseudomonadota</taxon>
        <taxon>Alphaproteobacteria</taxon>
        <taxon>Hyphomicrobiales</taxon>
        <taxon>Pseudorhodoplanes</taxon>
    </lineage>
</organism>